<dbReference type="Gene3D" id="1.10.8.60">
    <property type="match status" value="1"/>
</dbReference>
<dbReference type="Pfam" id="PF22667">
    <property type="entry name" value="Lon_lid"/>
    <property type="match status" value="1"/>
</dbReference>
<dbReference type="Pfam" id="PF05362">
    <property type="entry name" value="Lon_C"/>
    <property type="match status" value="1"/>
</dbReference>
<keyword evidence="3 8" id="KW-0547">Nucleotide-binding</keyword>
<dbReference type="InterPro" id="IPR020568">
    <property type="entry name" value="Ribosomal_Su5_D2-typ_SF"/>
</dbReference>
<dbReference type="Pfam" id="PF00004">
    <property type="entry name" value="AAA"/>
    <property type="match status" value="1"/>
</dbReference>
<dbReference type="InterPro" id="IPR054594">
    <property type="entry name" value="Lon_lid"/>
</dbReference>
<dbReference type="InterPro" id="IPR008269">
    <property type="entry name" value="Lon_proteolytic"/>
</dbReference>
<keyword evidence="1" id="KW-0963">Cytoplasm</keyword>
<evidence type="ECO:0000256" key="6">
    <source>
        <dbReference type="ARBA" id="ARBA00022840"/>
    </source>
</evidence>
<evidence type="ECO:0000256" key="2">
    <source>
        <dbReference type="ARBA" id="ARBA00022670"/>
    </source>
</evidence>
<dbReference type="GO" id="GO:0004252">
    <property type="term" value="F:serine-type endopeptidase activity"/>
    <property type="evidence" value="ECO:0007669"/>
    <property type="project" value="UniProtKB-UniRule"/>
</dbReference>
<dbReference type="PROSITE" id="PS51787">
    <property type="entry name" value="LON_N"/>
    <property type="match status" value="1"/>
</dbReference>
<feature type="compositionally biased region" description="Low complexity" evidence="14">
    <location>
        <begin position="198"/>
        <end position="209"/>
    </location>
</feature>
<dbReference type="Gene3D" id="3.40.50.300">
    <property type="entry name" value="P-loop containing nucleotide triphosphate hydrolases"/>
    <property type="match status" value="1"/>
</dbReference>
<feature type="active site" evidence="9 11">
    <location>
        <position position="723"/>
    </location>
</feature>
<dbReference type="PROSITE" id="PS51786">
    <property type="entry name" value="LON_PROTEOLYTIC"/>
    <property type="match status" value="1"/>
</dbReference>
<dbReference type="EMBL" id="HG937693">
    <property type="protein sequence ID" value="CDP34561.1"/>
    <property type="molecule type" value="Genomic_DNA"/>
</dbReference>
<dbReference type="SUPFAM" id="SSF54211">
    <property type="entry name" value="Ribosomal protein S5 domain 2-like"/>
    <property type="match status" value="1"/>
</dbReference>
<dbReference type="AlphaFoldDB" id="A0A060T5V1"/>
<dbReference type="FunFam" id="1.20.5.5270:FF:000002">
    <property type="entry name" value="Lon protease homolog"/>
    <property type="match status" value="1"/>
</dbReference>
<dbReference type="GO" id="GO:0005524">
    <property type="term" value="F:ATP binding"/>
    <property type="evidence" value="ECO:0007669"/>
    <property type="project" value="UniProtKB-KW"/>
</dbReference>
<dbReference type="CDD" id="cd19500">
    <property type="entry name" value="RecA-like_Lon"/>
    <property type="match status" value="1"/>
</dbReference>
<name>A0A060T5V1_BLAAD</name>
<feature type="domain" description="Lon proteolytic" evidence="15">
    <location>
        <begin position="591"/>
        <end position="775"/>
    </location>
</feature>
<dbReference type="InterPro" id="IPR027065">
    <property type="entry name" value="Lon_Prtase"/>
</dbReference>
<dbReference type="FunFam" id="3.40.50.300:FF:000382">
    <property type="entry name" value="Lon protease homolog 2, peroxisomal"/>
    <property type="match status" value="1"/>
</dbReference>
<keyword evidence="7" id="KW-0346">Stress response</keyword>
<feature type="domain" description="Lon N-terminal" evidence="16">
    <location>
        <begin position="1"/>
        <end position="187"/>
    </location>
</feature>
<feature type="binding site" evidence="10">
    <location>
        <begin position="336"/>
        <end position="343"/>
    </location>
    <ligand>
        <name>ATP</name>
        <dbReference type="ChEBI" id="CHEBI:30616"/>
    </ligand>
</feature>
<evidence type="ECO:0000256" key="13">
    <source>
        <dbReference type="RuleBase" id="RU000592"/>
    </source>
</evidence>
<reference evidence="17" key="2">
    <citation type="submission" date="2014-06" db="EMBL/GenBank/DDBJ databases">
        <title>The complete genome of Blastobotrys (Arxula) adeninivorans LS3 - a yeast of biotechnological interest.</title>
        <authorList>
            <person name="Kunze G."/>
            <person name="Gaillardin C."/>
            <person name="Czernicka M."/>
            <person name="Durrens P."/>
            <person name="Martin T."/>
            <person name="Boer E."/>
            <person name="Gabaldon T."/>
            <person name="Cruz J."/>
            <person name="Talla E."/>
            <person name="Marck C."/>
            <person name="Goffeau A."/>
            <person name="Barbe V."/>
            <person name="Baret P."/>
            <person name="Baronian K."/>
            <person name="Beier S."/>
            <person name="Bleykasten C."/>
            <person name="Bode R."/>
            <person name="Casaregola S."/>
            <person name="Despons L."/>
            <person name="Fairhead C."/>
            <person name="Giersberg M."/>
            <person name="Gierski P."/>
            <person name="Hahnel U."/>
            <person name="Hartmann A."/>
            <person name="Jankowska D."/>
            <person name="Jubin C."/>
            <person name="Jung P."/>
            <person name="Lafontaine I."/>
            <person name="Leh-Louis V."/>
            <person name="Lemaire M."/>
            <person name="Marcet-Houben M."/>
            <person name="Mascher M."/>
            <person name="Morel G."/>
            <person name="Richard G.-F."/>
            <person name="Riechen J."/>
            <person name="Sacerdot C."/>
            <person name="Sarkar A."/>
            <person name="Savel G."/>
            <person name="Schacherer J."/>
            <person name="Sherman D."/>
            <person name="Straub M.-L."/>
            <person name="Stein N."/>
            <person name="Thierry A."/>
            <person name="Trautwein-Schult A."/>
            <person name="Westhof E."/>
            <person name="Worch S."/>
            <person name="Dujon B."/>
            <person name="Souciet J.-L."/>
            <person name="Wincker P."/>
            <person name="Scholz U."/>
            <person name="Neuveglise N."/>
        </authorList>
    </citation>
    <scope>NUCLEOTIDE SEQUENCE</scope>
    <source>
        <strain evidence="17">LS3</strain>
    </source>
</reference>
<dbReference type="EC" id="3.4.21.-" evidence="8 13"/>
<dbReference type="InterPro" id="IPR015947">
    <property type="entry name" value="PUA-like_sf"/>
</dbReference>
<dbReference type="SUPFAM" id="SSF88697">
    <property type="entry name" value="PUA domain-like"/>
    <property type="match status" value="1"/>
</dbReference>
<dbReference type="SUPFAM" id="SSF52540">
    <property type="entry name" value="P-loop containing nucleoside triphosphate hydrolases"/>
    <property type="match status" value="1"/>
</dbReference>
<dbReference type="PROSITE" id="PS01046">
    <property type="entry name" value="LON_SER"/>
    <property type="match status" value="1"/>
</dbReference>
<evidence type="ECO:0000256" key="7">
    <source>
        <dbReference type="ARBA" id="ARBA00023016"/>
    </source>
</evidence>
<dbReference type="Pfam" id="PF02190">
    <property type="entry name" value="LON_substr_bdg"/>
    <property type="match status" value="1"/>
</dbReference>
<evidence type="ECO:0000259" key="15">
    <source>
        <dbReference type="PROSITE" id="PS51786"/>
    </source>
</evidence>
<reference evidence="17" key="1">
    <citation type="submission" date="2014-02" db="EMBL/GenBank/DDBJ databases">
        <authorList>
            <person name="Genoscope - CEA"/>
        </authorList>
    </citation>
    <scope>NUCLEOTIDE SEQUENCE</scope>
    <source>
        <strain evidence="17">LS3</strain>
    </source>
</reference>
<evidence type="ECO:0000256" key="11">
    <source>
        <dbReference type="PROSITE-ProRule" id="PRU01122"/>
    </source>
</evidence>
<dbReference type="SMART" id="SM00382">
    <property type="entry name" value="AAA"/>
    <property type="match status" value="1"/>
</dbReference>
<evidence type="ECO:0000256" key="1">
    <source>
        <dbReference type="ARBA" id="ARBA00022490"/>
    </source>
</evidence>
<evidence type="ECO:0000256" key="8">
    <source>
        <dbReference type="PIRNR" id="PIRNR001174"/>
    </source>
</evidence>
<dbReference type="GO" id="GO:0006508">
    <property type="term" value="P:proteolysis"/>
    <property type="evidence" value="ECO:0007669"/>
    <property type="project" value="UniProtKB-KW"/>
</dbReference>
<dbReference type="InterPro" id="IPR014721">
    <property type="entry name" value="Ribsml_uS5_D2-typ_fold_subgr"/>
</dbReference>
<dbReference type="GO" id="GO:0016887">
    <property type="term" value="F:ATP hydrolysis activity"/>
    <property type="evidence" value="ECO:0007669"/>
    <property type="project" value="InterPro"/>
</dbReference>
<dbReference type="PANTHER" id="PTHR10046">
    <property type="entry name" value="ATP DEPENDENT LON PROTEASE FAMILY MEMBER"/>
    <property type="match status" value="1"/>
</dbReference>
<evidence type="ECO:0000256" key="5">
    <source>
        <dbReference type="ARBA" id="ARBA00022825"/>
    </source>
</evidence>
<dbReference type="GO" id="GO:0030163">
    <property type="term" value="P:protein catabolic process"/>
    <property type="evidence" value="ECO:0007669"/>
    <property type="project" value="InterPro"/>
</dbReference>
<evidence type="ECO:0000256" key="10">
    <source>
        <dbReference type="PIRSR" id="PIRSR001174-2"/>
    </source>
</evidence>
<dbReference type="Gene3D" id="1.20.58.1480">
    <property type="match status" value="1"/>
</dbReference>
<evidence type="ECO:0000256" key="4">
    <source>
        <dbReference type="ARBA" id="ARBA00022801"/>
    </source>
</evidence>
<protein>
    <recommendedName>
        <fullName evidence="8 13">Lon protease homolog</fullName>
        <ecNumber evidence="8 13">3.4.21.-</ecNumber>
    </recommendedName>
</protein>
<dbReference type="PIRSF" id="PIRSF001174">
    <property type="entry name" value="Lon_proteas"/>
    <property type="match status" value="1"/>
</dbReference>
<evidence type="ECO:0000313" key="17">
    <source>
        <dbReference type="EMBL" id="CDP34561.1"/>
    </source>
</evidence>
<accession>A0A060T5V1</accession>
<dbReference type="InterPro" id="IPR003111">
    <property type="entry name" value="Lon_prtase_N"/>
</dbReference>
<dbReference type="InterPro" id="IPR008268">
    <property type="entry name" value="Peptidase_S16_AS"/>
</dbReference>
<gene>
    <name evidence="17" type="ORF">GNLVRS02_ARAD1C15312g</name>
</gene>
<feature type="region of interest" description="Disordered" evidence="14">
    <location>
        <begin position="190"/>
        <end position="218"/>
    </location>
</feature>
<dbReference type="PRINTS" id="PR00830">
    <property type="entry name" value="ENDOLAPTASE"/>
</dbReference>
<dbReference type="Gene3D" id="1.20.5.5270">
    <property type="match status" value="1"/>
</dbReference>
<proteinExistence type="inferred from homology"/>
<dbReference type="Gene3D" id="3.30.230.10">
    <property type="match status" value="1"/>
</dbReference>
<evidence type="ECO:0000259" key="16">
    <source>
        <dbReference type="PROSITE" id="PS51787"/>
    </source>
</evidence>
<evidence type="ECO:0000256" key="12">
    <source>
        <dbReference type="RuleBase" id="RU000591"/>
    </source>
</evidence>
<comment type="similarity">
    <text evidence="8 11 12">Belongs to the peptidase S16 family.</text>
</comment>
<dbReference type="InterPro" id="IPR003959">
    <property type="entry name" value="ATPase_AAA_core"/>
</dbReference>
<keyword evidence="6 8" id="KW-0067">ATP-binding</keyword>
<keyword evidence="5 8" id="KW-0720">Serine protease</keyword>
<keyword evidence="2 8" id="KW-0645">Protease</keyword>
<dbReference type="InterPro" id="IPR004815">
    <property type="entry name" value="Lon_bac/euk-typ"/>
</dbReference>
<evidence type="ECO:0000256" key="3">
    <source>
        <dbReference type="ARBA" id="ARBA00022741"/>
    </source>
</evidence>
<dbReference type="InterPro" id="IPR003593">
    <property type="entry name" value="AAA+_ATPase"/>
</dbReference>
<feature type="active site" evidence="9 11">
    <location>
        <position position="680"/>
    </location>
</feature>
<organism evidence="17">
    <name type="scientific">Blastobotrys adeninivorans</name>
    <name type="common">Yeast</name>
    <name type="synonym">Arxula adeninivorans</name>
    <dbReference type="NCBI Taxonomy" id="409370"/>
    <lineage>
        <taxon>Eukaryota</taxon>
        <taxon>Fungi</taxon>
        <taxon>Dikarya</taxon>
        <taxon>Ascomycota</taxon>
        <taxon>Saccharomycotina</taxon>
        <taxon>Dipodascomycetes</taxon>
        <taxon>Dipodascales</taxon>
        <taxon>Trichomonascaceae</taxon>
        <taxon>Blastobotrys</taxon>
    </lineage>
</organism>
<sequence length="785" mass="86473">MKVQVLAIPQTILFPGSIVRLSAEALDSKKTDDKILVVPKLENGSLSTYGTVANRLAIPRQESVLLEGLYRAKIQSVQQSDTGLDIANVEKVKDSVSSESRNRVELKLDKLKGLVKRLLDLSGADGASVMRKFVSATAASTVNSPGKLADILASVLPLDFDAKLKILSTTDVDKRLDLITEMVQAQTESMRKAVVKRPSQSASVSPSSDGDSEDSEVAELEHKLGELDLTADARRVVNRELKRLKRMHPSQAEYQVCRTYLETISEIPWSTQETEAITRDKIESAREILDAEHYGLEKVKKRLVEYLAVMYLRQEQAKRNPKTTIEDKAPILLLVGPPGVGKTSLAKSVARALDRKLHRISLGGVRDEAEIRGHRRTYVGAMPGLLVQGLRKVGVVNPVMVLDEIDKIGQGNNFHGDPSAAMLEVLDPEQNYSFNDHYINFPIDLSKTLFIATANSTDTIPGPLLDRMETIRIDGYTYMEKQHIAQRYLIPKQIRSNGVEPGTMEVPDKVLHTIATKYTREAGVRELERQVATLIRGKAVEQLQSNKKAKGKVIVKESELEKYLGLEKYHDDVVNDEVDEYADKNGVIHRRQATGVVNGLAYMGTGNGGLLTFEATKMKGKGGNLKMTGKLGDVISESGQIALSWVRANASRLGIEDKVFTQYDIHIHAPAGAIPKDGPSAGMAMTMALVSLLCDRTIPGDIAMTGEMTLRGKILPVGGVREKLLGAHMAGIKRVLLPFHLSKVVRDECKFIEETGMEIIYVKYIWDAIRAVWGFGDAIVLDSNL</sequence>
<evidence type="ECO:0000256" key="14">
    <source>
        <dbReference type="SAM" id="MobiDB-lite"/>
    </source>
</evidence>
<keyword evidence="4 8" id="KW-0378">Hydrolase</keyword>
<dbReference type="PhylomeDB" id="A0A060T5V1"/>
<dbReference type="GO" id="GO:0004176">
    <property type="term" value="F:ATP-dependent peptidase activity"/>
    <property type="evidence" value="ECO:0007669"/>
    <property type="project" value="UniProtKB-UniRule"/>
</dbReference>
<dbReference type="NCBIfam" id="TIGR00763">
    <property type="entry name" value="lon"/>
    <property type="match status" value="1"/>
</dbReference>
<dbReference type="InterPro" id="IPR027417">
    <property type="entry name" value="P-loop_NTPase"/>
</dbReference>
<dbReference type="SMART" id="SM00464">
    <property type="entry name" value="LON"/>
    <property type="match status" value="1"/>
</dbReference>
<evidence type="ECO:0000256" key="9">
    <source>
        <dbReference type="PIRSR" id="PIRSR001174-1"/>
    </source>
</evidence>